<evidence type="ECO:0000256" key="4">
    <source>
        <dbReference type="ARBA" id="ARBA00022801"/>
    </source>
</evidence>
<dbReference type="PANTHER" id="PTHR46042">
    <property type="entry name" value="DIPHTHINE METHYLTRANSFERASE"/>
    <property type="match status" value="1"/>
</dbReference>
<proteinExistence type="inferred from homology"/>
<evidence type="ECO:0000256" key="1">
    <source>
        <dbReference type="ARBA" id="ARBA00005156"/>
    </source>
</evidence>
<reference evidence="9" key="1">
    <citation type="submission" date="2023-03" db="EMBL/GenBank/DDBJ databases">
        <authorList>
            <person name="Steffen K."/>
            <person name="Cardenas P."/>
        </authorList>
    </citation>
    <scope>NUCLEOTIDE SEQUENCE</scope>
</reference>
<evidence type="ECO:0000256" key="2">
    <source>
        <dbReference type="ARBA" id="ARBA00022574"/>
    </source>
</evidence>
<dbReference type="SMART" id="SM00320">
    <property type="entry name" value="WD40"/>
    <property type="match status" value="3"/>
</dbReference>
<evidence type="ECO:0000313" key="9">
    <source>
        <dbReference type="EMBL" id="CAI8050609.1"/>
    </source>
</evidence>
<dbReference type="InterPro" id="IPR001680">
    <property type="entry name" value="WD40_rpt"/>
</dbReference>
<accession>A0AA35TM99</accession>
<evidence type="ECO:0000313" key="10">
    <source>
        <dbReference type="Proteomes" id="UP001174909"/>
    </source>
</evidence>
<dbReference type="InterPro" id="IPR036322">
    <property type="entry name" value="WD40_repeat_dom_sf"/>
</dbReference>
<dbReference type="Pfam" id="PF00400">
    <property type="entry name" value="WD40"/>
    <property type="match status" value="2"/>
</dbReference>
<dbReference type="GO" id="GO:0005737">
    <property type="term" value="C:cytoplasm"/>
    <property type="evidence" value="ECO:0007669"/>
    <property type="project" value="TreeGrafter"/>
</dbReference>
<protein>
    <recommendedName>
        <fullName evidence="6">methylated diphthine methylhydrolase</fullName>
        <ecNumber evidence="6">3.1.1.97</ecNumber>
    </recommendedName>
</protein>
<comment type="caution">
    <text evidence="9">The sequence shown here is derived from an EMBL/GenBank/DDBJ whole genome shotgun (WGS) entry which is preliminary data.</text>
</comment>
<evidence type="ECO:0000256" key="8">
    <source>
        <dbReference type="PROSITE-ProRule" id="PRU00221"/>
    </source>
</evidence>
<name>A0AA35TM99_GEOBA</name>
<dbReference type="PROSITE" id="PS50231">
    <property type="entry name" value="RICIN_B_LECTIN"/>
    <property type="match status" value="1"/>
</dbReference>
<comment type="similarity">
    <text evidence="5">Belongs to the DPH7 family.</text>
</comment>
<dbReference type="InterPro" id="IPR015943">
    <property type="entry name" value="WD40/YVTN_repeat-like_dom_sf"/>
</dbReference>
<organism evidence="9 10">
    <name type="scientific">Geodia barretti</name>
    <name type="common">Barrett's horny sponge</name>
    <dbReference type="NCBI Taxonomy" id="519541"/>
    <lineage>
        <taxon>Eukaryota</taxon>
        <taxon>Metazoa</taxon>
        <taxon>Porifera</taxon>
        <taxon>Demospongiae</taxon>
        <taxon>Heteroscleromorpha</taxon>
        <taxon>Tetractinellida</taxon>
        <taxon>Astrophorina</taxon>
        <taxon>Geodiidae</taxon>
        <taxon>Geodia</taxon>
    </lineage>
</organism>
<evidence type="ECO:0000256" key="6">
    <source>
        <dbReference type="ARBA" id="ARBA00039131"/>
    </source>
</evidence>
<dbReference type="GO" id="GO:0008168">
    <property type="term" value="F:methyltransferase activity"/>
    <property type="evidence" value="ECO:0007669"/>
    <property type="project" value="UniProtKB-KW"/>
</dbReference>
<keyword evidence="9" id="KW-0808">Transferase</keyword>
<dbReference type="SUPFAM" id="SSF50978">
    <property type="entry name" value="WD40 repeat-like"/>
    <property type="match status" value="1"/>
</dbReference>
<dbReference type="InterPro" id="IPR019775">
    <property type="entry name" value="WD40_repeat_CS"/>
</dbReference>
<evidence type="ECO:0000256" key="3">
    <source>
        <dbReference type="ARBA" id="ARBA00022737"/>
    </source>
</evidence>
<dbReference type="Proteomes" id="UP001174909">
    <property type="component" value="Unassembled WGS sequence"/>
</dbReference>
<dbReference type="PROSITE" id="PS00678">
    <property type="entry name" value="WD_REPEATS_1"/>
    <property type="match status" value="1"/>
</dbReference>
<dbReference type="AlphaFoldDB" id="A0AA35TM99"/>
<dbReference type="GO" id="GO:0017183">
    <property type="term" value="P:protein histidyl modification to diphthamide"/>
    <property type="evidence" value="ECO:0007669"/>
    <property type="project" value="TreeGrafter"/>
</dbReference>
<keyword evidence="10" id="KW-1185">Reference proteome</keyword>
<evidence type="ECO:0000256" key="5">
    <source>
        <dbReference type="ARBA" id="ARBA00038092"/>
    </source>
</evidence>
<dbReference type="InterPro" id="IPR052415">
    <property type="entry name" value="Diphthine_MTase"/>
</dbReference>
<keyword evidence="9" id="KW-0489">Methyltransferase</keyword>
<dbReference type="PROSITE" id="PS50294">
    <property type="entry name" value="WD_REPEATS_REGION"/>
    <property type="match status" value="1"/>
</dbReference>
<dbReference type="PROSITE" id="PS50082">
    <property type="entry name" value="WD_REPEATS_2"/>
    <property type="match status" value="1"/>
</dbReference>
<dbReference type="Gene3D" id="2.130.10.10">
    <property type="entry name" value="YVTN repeat-like/Quinoprotein amine dehydrogenase"/>
    <property type="match status" value="1"/>
</dbReference>
<keyword evidence="3" id="KW-0677">Repeat</keyword>
<dbReference type="EC" id="3.1.1.97" evidence="6"/>
<dbReference type="PANTHER" id="PTHR46042:SF1">
    <property type="entry name" value="DIPHTHINE METHYLTRANSFERASE"/>
    <property type="match status" value="1"/>
</dbReference>
<feature type="repeat" description="WD" evidence="8">
    <location>
        <begin position="219"/>
        <end position="254"/>
    </location>
</feature>
<gene>
    <name evidence="9" type="ORF">GBAR_LOCUS27773</name>
</gene>
<evidence type="ECO:0000256" key="7">
    <source>
        <dbReference type="ARBA" id="ARBA00047551"/>
    </source>
</evidence>
<sequence>MSTTKLQQYDTELTADTVEWCPTANYREIAACGTYQLDSSTERRHGSLSFHKLERAETKEQGCVKVLQRKDLDYGILDMKWRVQSARPLLALAASSGDVVFGTLAITSREESWEFEELEKAAVCPRNGKLGLCLSLDWNRDSQQCLVALSDSLGSVSIVSCGERGGASSRVLQRWRAHDFEAWIVCFARESQCLFSGGDDCRMCVWDTRAEPSRPAAVTREHTMGVCSLQAHPTKDHLLASGSYDEKVLLWDTRLLRKPVKEAAVGGGVWRVKWHPTNSDLMAVACMHEGFKILNWYLDDSGMTTYETHS</sequence>
<dbReference type="GO" id="GO:0032259">
    <property type="term" value="P:methylation"/>
    <property type="evidence" value="ECO:0007669"/>
    <property type="project" value="UniProtKB-KW"/>
</dbReference>
<keyword evidence="4" id="KW-0378">Hydrolase</keyword>
<dbReference type="EMBL" id="CASHTH010003880">
    <property type="protein sequence ID" value="CAI8050609.1"/>
    <property type="molecule type" value="Genomic_DNA"/>
</dbReference>
<comment type="pathway">
    <text evidence="1">Protein modification; peptidyl-diphthamide biosynthesis.</text>
</comment>
<comment type="catalytic activity">
    <reaction evidence="7">
        <text>diphthine methyl ester-[translation elongation factor 2] + H2O = diphthine-[translation elongation factor 2] + methanol + H(+)</text>
        <dbReference type="Rhea" id="RHEA:42656"/>
        <dbReference type="Rhea" id="RHEA-COMP:10172"/>
        <dbReference type="Rhea" id="RHEA-COMP:10173"/>
        <dbReference type="ChEBI" id="CHEBI:15377"/>
        <dbReference type="ChEBI" id="CHEBI:15378"/>
        <dbReference type="ChEBI" id="CHEBI:17790"/>
        <dbReference type="ChEBI" id="CHEBI:79005"/>
        <dbReference type="ChEBI" id="CHEBI:82696"/>
        <dbReference type="EC" id="3.1.1.97"/>
    </reaction>
</comment>
<keyword evidence="2 8" id="KW-0853">WD repeat</keyword>
<dbReference type="GO" id="GO:0061685">
    <property type="term" value="F:diphthine methylesterase activity"/>
    <property type="evidence" value="ECO:0007669"/>
    <property type="project" value="UniProtKB-EC"/>
</dbReference>